<dbReference type="EMBL" id="KQ964437">
    <property type="protein sequence ID" value="KXN73413.1"/>
    <property type="molecule type" value="Genomic_DNA"/>
</dbReference>
<proteinExistence type="predicted"/>
<dbReference type="OrthoDB" id="10013825at2759"/>
<dbReference type="Gene3D" id="3.30.10.10">
    <property type="entry name" value="Trypsin Inhibitor V, subunit A"/>
    <property type="match status" value="1"/>
</dbReference>
<gene>
    <name evidence="1" type="ORF">CONCODRAFT_3645</name>
</gene>
<name>A0A137PEH9_CONC2</name>
<sequence length="74" mass="8430">MVSADNYQHLVGKTLIEADQEANIQKTNNHVLASELPENRRIERPGCGYTCDFIEERLRVRIDENSVIKSVMNG</sequence>
<dbReference type="AlphaFoldDB" id="A0A137PEH9"/>
<evidence type="ECO:0000313" key="1">
    <source>
        <dbReference type="EMBL" id="KXN73413.1"/>
    </source>
</evidence>
<dbReference type="Proteomes" id="UP000070444">
    <property type="component" value="Unassembled WGS sequence"/>
</dbReference>
<protein>
    <submittedName>
        <fullName evidence="1">Uncharacterized protein</fullName>
    </submittedName>
</protein>
<evidence type="ECO:0000313" key="2">
    <source>
        <dbReference type="Proteomes" id="UP000070444"/>
    </source>
</evidence>
<organism evidence="1 2">
    <name type="scientific">Conidiobolus coronatus (strain ATCC 28846 / CBS 209.66 / NRRL 28638)</name>
    <name type="common">Delacroixia coronata</name>
    <dbReference type="NCBI Taxonomy" id="796925"/>
    <lineage>
        <taxon>Eukaryota</taxon>
        <taxon>Fungi</taxon>
        <taxon>Fungi incertae sedis</taxon>
        <taxon>Zoopagomycota</taxon>
        <taxon>Entomophthoromycotina</taxon>
        <taxon>Entomophthoromycetes</taxon>
        <taxon>Entomophthorales</taxon>
        <taxon>Ancylistaceae</taxon>
        <taxon>Conidiobolus</taxon>
    </lineage>
</organism>
<accession>A0A137PEH9</accession>
<reference evidence="1 2" key="1">
    <citation type="journal article" date="2015" name="Genome Biol. Evol.">
        <title>Phylogenomic analyses indicate that early fungi evolved digesting cell walls of algal ancestors of land plants.</title>
        <authorList>
            <person name="Chang Y."/>
            <person name="Wang S."/>
            <person name="Sekimoto S."/>
            <person name="Aerts A.L."/>
            <person name="Choi C."/>
            <person name="Clum A."/>
            <person name="LaButti K.M."/>
            <person name="Lindquist E.A."/>
            <person name="Yee Ngan C."/>
            <person name="Ohm R.A."/>
            <person name="Salamov A.A."/>
            <person name="Grigoriev I.V."/>
            <person name="Spatafora J.W."/>
            <person name="Berbee M.L."/>
        </authorList>
    </citation>
    <scope>NUCLEOTIDE SEQUENCE [LARGE SCALE GENOMIC DNA]</scope>
    <source>
        <strain evidence="1 2">NRRL 28638</strain>
    </source>
</reference>
<keyword evidence="2" id="KW-1185">Reference proteome</keyword>